<evidence type="ECO:0000313" key="2">
    <source>
        <dbReference type="Proteomes" id="UP000886501"/>
    </source>
</evidence>
<reference evidence="1" key="2">
    <citation type="journal article" date="2020" name="Nat. Commun.">
        <title>Large-scale genome sequencing of mycorrhizal fungi provides insights into the early evolution of symbiotic traits.</title>
        <authorList>
            <person name="Miyauchi S."/>
            <person name="Kiss E."/>
            <person name="Kuo A."/>
            <person name="Drula E."/>
            <person name="Kohler A."/>
            <person name="Sanchez-Garcia M."/>
            <person name="Morin E."/>
            <person name="Andreopoulos B."/>
            <person name="Barry K.W."/>
            <person name="Bonito G."/>
            <person name="Buee M."/>
            <person name="Carver A."/>
            <person name="Chen C."/>
            <person name="Cichocki N."/>
            <person name="Clum A."/>
            <person name="Culley D."/>
            <person name="Crous P.W."/>
            <person name="Fauchery L."/>
            <person name="Girlanda M."/>
            <person name="Hayes R.D."/>
            <person name="Keri Z."/>
            <person name="LaButti K."/>
            <person name="Lipzen A."/>
            <person name="Lombard V."/>
            <person name="Magnuson J."/>
            <person name="Maillard F."/>
            <person name="Murat C."/>
            <person name="Nolan M."/>
            <person name="Ohm R.A."/>
            <person name="Pangilinan J."/>
            <person name="Pereira M.F."/>
            <person name="Perotto S."/>
            <person name="Peter M."/>
            <person name="Pfister S."/>
            <person name="Riley R."/>
            <person name="Sitrit Y."/>
            <person name="Stielow J.B."/>
            <person name="Szollosi G."/>
            <person name="Zifcakova L."/>
            <person name="Stursova M."/>
            <person name="Spatafora J.W."/>
            <person name="Tedersoo L."/>
            <person name="Vaario L.M."/>
            <person name="Yamada A."/>
            <person name="Yan M."/>
            <person name="Wang P."/>
            <person name="Xu J."/>
            <person name="Bruns T."/>
            <person name="Baldrian P."/>
            <person name="Vilgalys R."/>
            <person name="Dunand C."/>
            <person name="Henrissat B."/>
            <person name="Grigoriev I.V."/>
            <person name="Hibbett D."/>
            <person name="Nagy L.G."/>
            <person name="Martin F.M."/>
        </authorList>
    </citation>
    <scope>NUCLEOTIDE SEQUENCE</scope>
    <source>
        <strain evidence="1">P2</strain>
    </source>
</reference>
<sequence length="931" mass="101094">FHAFFRWGQAHAIIQETLWVYGGKTDRYNQFSYTSAPNTNDLFRLDLSQSFDLSNPPWHIQGGCGNNANCQGPLMAFHSLAAYDPAHMLMFGGQPDPNSNIVLPDRPDSAWTLDVENRDNPSWLNEPKGWANEPSRRIFHSASSSGGKVFITGGQKADGSQIALSQHEVYDYKGPTFTTLPTADGPPDLYGHTSLVLRNGSLLVFGGYSQSQGTLLPFSTIWILDTWADTFTWSLAHVDNTTLPPARRNFAAVVLSDDRILIHGGSDAVLQTTYSDGWILDTTKDPMVWSHVYQLSALGARRDHMAVAMGSVVIFAFGYGPSGPAPTPVIVYDTLSGTWPPTYAPPSSTPINTFVPTPTSQSNGVPPSTRTSSNTKIPIPTKSGHGGAPTSSSHITGIIIGVILGALALVVVSIVTLVVAQRRRPRNDRFHMIYPSEDDENPHAAAAIPVAQSATAQHRVPFFGFGIIGSRNPPLRRDMLADEDTRHFNDHSHMRDASGTSSYMEKSIRAPSNGSSFQDSRNSPIREKDPFSDQTAFIPSHEGIAPRPKGGSIESSEWSLLASQTHHDYRDPFEDDEVGHYQDGDADAHSLRSGELDLDHTLNENPPQSLLSQRYLGNNLQTTVNDVAMGALPTGEVMANPGTNPSWSLSNSSGHDYDSPARHGQPSPPIPTKLSLIDANPTPYQPLRRSDSWWSRFAKSAFLDRRSSDASSHGVGGSFSGKPSTGSLVSEFRDPNPAPKLVAIEESSPESLRDPSRQGSGDSKLPDNHLHYEDDGSQEAKLKRSATTSHERVFSNTAHGKSISSLQTTNTEALERIGGMDIVQREVTESSTNSWGAGEEPIRIVTSSTEFGARHHENDGSLNARIVMPTKPPIATRRKTPSGGGGIVASRIKAFENMESKRETVKYGLAPRQSLFVANPDSKKTGSLDPA</sequence>
<comment type="caution">
    <text evidence="1">The sequence shown here is derived from an EMBL/GenBank/DDBJ whole genome shotgun (WGS) entry which is preliminary data.</text>
</comment>
<name>A0ACB6ZEJ4_THEGA</name>
<evidence type="ECO:0000313" key="1">
    <source>
        <dbReference type="EMBL" id="KAF9647994.1"/>
    </source>
</evidence>
<proteinExistence type="predicted"/>
<feature type="non-terminal residue" evidence="1">
    <location>
        <position position="1"/>
    </location>
</feature>
<accession>A0ACB6ZEJ4</accession>
<gene>
    <name evidence="1" type="ORF">BDM02DRAFT_3097215</name>
</gene>
<dbReference type="EMBL" id="MU118022">
    <property type="protein sequence ID" value="KAF9647994.1"/>
    <property type="molecule type" value="Genomic_DNA"/>
</dbReference>
<keyword evidence="2" id="KW-1185">Reference proteome</keyword>
<protein>
    <submittedName>
        <fullName evidence="1">Uncharacterized protein</fullName>
    </submittedName>
</protein>
<reference evidence="1" key="1">
    <citation type="submission" date="2019-10" db="EMBL/GenBank/DDBJ databases">
        <authorList>
            <consortium name="DOE Joint Genome Institute"/>
            <person name="Kuo A."/>
            <person name="Miyauchi S."/>
            <person name="Kiss E."/>
            <person name="Drula E."/>
            <person name="Kohler A."/>
            <person name="Sanchez-Garcia M."/>
            <person name="Andreopoulos B."/>
            <person name="Barry K.W."/>
            <person name="Bonito G."/>
            <person name="Buee M."/>
            <person name="Carver A."/>
            <person name="Chen C."/>
            <person name="Cichocki N."/>
            <person name="Clum A."/>
            <person name="Culley D."/>
            <person name="Crous P.W."/>
            <person name="Fauchery L."/>
            <person name="Girlanda M."/>
            <person name="Hayes R."/>
            <person name="Keri Z."/>
            <person name="Labutti K."/>
            <person name="Lipzen A."/>
            <person name="Lombard V."/>
            <person name="Magnuson J."/>
            <person name="Maillard F."/>
            <person name="Morin E."/>
            <person name="Murat C."/>
            <person name="Nolan M."/>
            <person name="Ohm R."/>
            <person name="Pangilinan J."/>
            <person name="Pereira M."/>
            <person name="Perotto S."/>
            <person name="Peter M."/>
            <person name="Riley R."/>
            <person name="Sitrit Y."/>
            <person name="Stielow B."/>
            <person name="Szollosi G."/>
            <person name="Zifcakova L."/>
            <person name="Stursova M."/>
            <person name="Spatafora J.W."/>
            <person name="Tedersoo L."/>
            <person name="Vaario L.-M."/>
            <person name="Yamada A."/>
            <person name="Yan M."/>
            <person name="Wang P."/>
            <person name="Xu J."/>
            <person name="Bruns T."/>
            <person name="Baldrian P."/>
            <person name="Vilgalys R."/>
            <person name="Henrissat B."/>
            <person name="Grigoriev I.V."/>
            <person name="Hibbett D."/>
            <person name="Nagy L.G."/>
            <person name="Martin F.M."/>
        </authorList>
    </citation>
    <scope>NUCLEOTIDE SEQUENCE</scope>
    <source>
        <strain evidence="1">P2</strain>
    </source>
</reference>
<organism evidence="1 2">
    <name type="scientific">Thelephora ganbajun</name>
    <name type="common">Ganba fungus</name>
    <dbReference type="NCBI Taxonomy" id="370292"/>
    <lineage>
        <taxon>Eukaryota</taxon>
        <taxon>Fungi</taxon>
        <taxon>Dikarya</taxon>
        <taxon>Basidiomycota</taxon>
        <taxon>Agaricomycotina</taxon>
        <taxon>Agaricomycetes</taxon>
        <taxon>Thelephorales</taxon>
        <taxon>Thelephoraceae</taxon>
        <taxon>Thelephora</taxon>
    </lineage>
</organism>
<dbReference type="Proteomes" id="UP000886501">
    <property type="component" value="Unassembled WGS sequence"/>
</dbReference>